<gene>
    <name evidence="1" type="ORF">CKA38_10970</name>
</gene>
<protein>
    <recommendedName>
        <fullName evidence="3">VCBS repeat-containing protein</fullName>
    </recommendedName>
</protein>
<accession>A0A2U8E482</accession>
<dbReference type="AlphaFoldDB" id="A0A2U8E482"/>
<organism evidence="1 2">
    <name type="scientific">Ereboglobus luteus</name>
    <dbReference type="NCBI Taxonomy" id="1796921"/>
    <lineage>
        <taxon>Bacteria</taxon>
        <taxon>Pseudomonadati</taxon>
        <taxon>Verrucomicrobiota</taxon>
        <taxon>Opitutia</taxon>
        <taxon>Opitutales</taxon>
        <taxon>Opitutaceae</taxon>
        <taxon>Ereboglobus</taxon>
    </lineage>
</organism>
<dbReference type="Proteomes" id="UP000244896">
    <property type="component" value="Chromosome"/>
</dbReference>
<reference evidence="1 2" key="1">
    <citation type="journal article" date="2018" name="Syst. Appl. Microbiol.">
        <title>Ereboglobus luteus gen. nov. sp. nov. from cockroach guts, and new insights into the oxygen relationship of the genera Opitutus and Didymococcus (Verrucomicrobia: Opitutaceae).</title>
        <authorList>
            <person name="Tegtmeier D."/>
            <person name="Belitz A."/>
            <person name="Radek R."/>
            <person name="Heimerl T."/>
            <person name="Brune A."/>
        </authorList>
    </citation>
    <scope>NUCLEOTIDE SEQUENCE [LARGE SCALE GENOMIC DNA]</scope>
    <source>
        <strain evidence="1 2">Ho45</strain>
    </source>
</reference>
<evidence type="ECO:0008006" key="3">
    <source>
        <dbReference type="Google" id="ProtNLM"/>
    </source>
</evidence>
<sequence>MNPMKNIPLLAVLAVFSVFNLSFLRAAEPRSAPYVAREYNLRVPAKLTHAAPVNLGGGQRGFVFLFSEESNVDPFEGSFFFPKHPPFLAVFTEAGKELWRKELTYALPGTWFIPVLPLDMDGDGIDEIYYVNNTGPKPFVYKNYKLERLDSRTGKVTAAISWPQPTHNQANSYKWRFSLVGGRARDGAPVLVAGVGTYRDMRLRAFDANLKKRWEVYYPDDFDGPRASHSTAILDLDRNRHGAGQFMWGERCIDFDDGKERFVLDRDAWYDHSDTVLPVYDKATGKWDFWTTREKGDDGKVPRAVMFDQDGKRLWSVPDMRGHFHYGWVGNFGPAGERIAMAGRYALSEEQRDTARASGDTSKAATSVFSFYEAKTGKPLPAPKFPPSGRVVDFNGDGFHEIFTGGVLYDRFGKKIFSVKKAGALMCFHILDLPGEQIMLNTGNGKIQIWADRNAKDAPGMAARYADPLYRENVRHSAVGYNGRVPILNY</sequence>
<evidence type="ECO:0000313" key="1">
    <source>
        <dbReference type="EMBL" id="AWI09703.1"/>
    </source>
</evidence>
<dbReference type="EMBL" id="CP023004">
    <property type="protein sequence ID" value="AWI09703.1"/>
    <property type="molecule type" value="Genomic_DNA"/>
</dbReference>
<dbReference type="KEGG" id="elut:CKA38_10970"/>
<dbReference type="InterPro" id="IPR011047">
    <property type="entry name" value="Quinoprotein_ADH-like_sf"/>
</dbReference>
<keyword evidence="2" id="KW-1185">Reference proteome</keyword>
<evidence type="ECO:0000313" key="2">
    <source>
        <dbReference type="Proteomes" id="UP000244896"/>
    </source>
</evidence>
<proteinExistence type="predicted"/>
<dbReference type="SUPFAM" id="SSF50998">
    <property type="entry name" value="Quinoprotein alcohol dehydrogenase-like"/>
    <property type="match status" value="1"/>
</dbReference>
<name>A0A2U8E482_9BACT</name>